<dbReference type="EMBL" id="JAXOTQ010000009">
    <property type="protein sequence ID" value="MDZ5489694.1"/>
    <property type="molecule type" value="Genomic_DNA"/>
</dbReference>
<dbReference type="Pfam" id="PF09339">
    <property type="entry name" value="HTH_IclR"/>
    <property type="match status" value="1"/>
</dbReference>
<reference evidence="3 4" key="1">
    <citation type="submission" date="2023-12" db="EMBL/GenBank/DDBJ databases">
        <title>Micromonospora sp. nov., isolated from Atacama Desert.</title>
        <authorList>
            <person name="Carro L."/>
            <person name="Golinska P."/>
            <person name="Klenk H.-P."/>
            <person name="Goodfellow M."/>
        </authorList>
    </citation>
    <scope>NUCLEOTIDE SEQUENCE [LARGE SCALE GENOMIC DNA]</scope>
    <source>
        <strain evidence="3 4">4G53</strain>
    </source>
</reference>
<sequence>MTLLTEANVSTAVVPPERSPSLTTLAAMTGYSRSTVADWLNALEDAGWVKRDRQSPGSRNPTSYTLLVGSPTAAKRDGNTDDRPARSLPS</sequence>
<protein>
    <submittedName>
        <fullName evidence="3">Helix-turn-helix domain-containing protein</fullName>
    </submittedName>
</protein>
<evidence type="ECO:0000259" key="2">
    <source>
        <dbReference type="Pfam" id="PF09339"/>
    </source>
</evidence>
<evidence type="ECO:0000313" key="4">
    <source>
        <dbReference type="Proteomes" id="UP001290101"/>
    </source>
</evidence>
<feature type="compositionally biased region" description="Basic and acidic residues" evidence="1">
    <location>
        <begin position="74"/>
        <end position="90"/>
    </location>
</feature>
<dbReference type="InterPro" id="IPR005471">
    <property type="entry name" value="Tscrpt_reg_IclR_N"/>
</dbReference>
<dbReference type="InterPro" id="IPR036390">
    <property type="entry name" value="WH_DNA-bd_sf"/>
</dbReference>
<evidence type="ECO:0000313" key="3">
    <source>
        <dbReference type="EMBL" id="MDZ5489694.1"/>
    </source>
</evidence>
<keyword evidence="4" id="KW-1185">Reference proteome</keyword>
<gene>
    <name evidence="3" type="ORF">U2F25_09480</name>
</gene>
<dbReference type="InterPro" id="IPR036388">
    <property type="entry name" value="WH-like_DNA-bd_sf"/>
</dbReference>
<feature type="compositionally biased region" description="Polar residues" evidence="1">
    <location>
        <begin position="55"/>
        <end position="65"/>
    </location>
</feature>
<dbReference type="SUPFAM" id="SSF46785">
    <property type="entry name" value="Winged helix' DNA-binding domain"/>
    <property type="match status" value="1"/>
</dbReference>
<accession>A0ABU5JB87</accession>
<dbReference type="Proteomes" id="UP001290101">
    <property type="component" value="Unassembled WGS sequence"/>
</dbReference>
<organism evidence="3 4">
    <name type="scientific">Micromonospora sicca</name>
    <dbReference type="NCBI Taxonomy" id="2202420"/>
    <lineage>
        <taxon>Bacteria</taxon>
        <taxon>Bacillati</taxon>
        <taxon>Actinomycetota</taxon>
        <taxon>Actinomycetes</taxon>
        <taxon>Micromonosporales</taxon>
        <taxon>Micromonosporaceae</taxon>
        <taxon>Micromonospora</taxon>
    </lineage>
</organism>
<dbReference type="Gene3D" id="1.10.10.10">
    <property type="entry name" value="Winged helix-like DNA-binding domain superfamily/Winged helix DNA-binding domain"/>
    <property type="match status" value="1"/>
</dbReference>
<evidence type="ECO:0000256" key="1">
    <source>
        <dbReference type="SAM" id="MobiDB-lite"/>
    </source>
</evidence>
<name>A0ABU5JB87_9ACTN</name>
<feature type="domain" description="HTH iclR-type" evidence="2">
    <location>
        <begin position="19"/>
        <end position="52"/>
    </location>
</feature>
<feature type="region of interest" description="Disordered" evidence="1">
    <location>
        <begin position="51"/>
        <end position="90"/>
    </location>
</feature>
<comment type="caution">
    <text evidence="3">The sequence shown here is derived from an EMBL/GenBank/DDBJ whole genome shotgun (WGS) entry which is preliminary data.</text>
</comment>
<proteinExistence type="predicted"/>